<dbReference type="Pfam" id="PF00179">
    <property type="entry name" value="UQ_con"/>
    <property type="match status" value="1"/>
</dbReference>
<organism evidence="16 17">
    <name type="scientific">Holothuria leucospilota</name>
    <name type="common">Black long sea cucumber</name>
    <name type="synonym">Mertensiothuria leucospilota</name>
    <dbReference type="NCBI Taxonomy" id="206669"/>
    <lineage>
        <taxon>Eukaryota</taxon>
        <taxon>Metazoa</taxon>
        <taxon>Echinodermata</taxon>
        <taxon>Eleutherozoa</taxon>
        <taxon>Echinozoa</taxon>
        <taxon>Holothuroidea</taxon>
        <taxon>Aspidochirotacea</taxon>
        <taxon>Aspidochirotida</taxon>
        <taxon>Holothuriidae</taxon>
        <taxon>Holothuria</taxon>
    </lineage>
</organism>
<dbReference type="AlphaFoldDB" id="A0A9Q1C1U2"/>
<dbReference type="GO" id="GO:0005737">
    <property type="term" value="C:cytoplasm"/>
    <property type="evidence" value="ECO:0007669"/>
    <property type="project" value="UniProtKB-SubCell"/>
</dbReference>
<reference evidence="16" key="1">
    <citation type="submission" date="2021-10" db="EMBL/GenBank/DDBJ databases">
        <title>Tropical sea cucumber genome reveals ecological adaptation and Cuvierian tubules defense mechanism.</title>
        <authorList>
            <person name="Chen T."/>
        </authorList>
    </citation>
    <scope>NUCLEOTIDE SEQUENCE</scope>
    <source>
        <strain evidence="16">Nanhai2018</strain>
        <tissue evidence="16">Muscle</tissue>
    </source>
</reference>
<gene>
    <name evidence="16" type="ORF">HOLleu_20434</name>
</gene>
<evidence type="ECO:0000256" key="14">
    <source>
        <dbReference type="ARBA" id="ARBA00042401"/>
    </source>
</evidence>
<evidence type="ECO:0000259" key="15">
    <source>
        <dbReference type="PROSITE" id="PS50127"/>
    </source>
</evidence>
<evidence type="ECO:0000256" key="8">
    <source>
        <dbReference type="ARBA" id="ARBA00022786"/>
    </source>
</evidence>
<evidence type="ECO:0000256" key="9">
    <source>
        <dbReference type="ARBA" id="ARBA00022840"/>
    </source>
</evidence>
<dbReference type="GO" id="GO:0061631">
    <property type="term" value="F:ubiquitin conjugating enzyme activity"/>
    <property type="evidence" value="ECO:0007669"/>
    <property type="project" value="UniProtKB-EC"/>
</dbReference>
<comment type="subcellular location">
    <subcellularLocation>
        <location evidence="2">Cytoplasm</location>
    </subcellularLocation>
    <subcellularLocation>
        <location evidence="1">Nucleus</location>
    </subcellularLocation>
</comment>
<dbReference type="PANTHER" id="PTHR46116:SF26">
    <property type="entry name" value="UBIQUITIN-CONJUGATING ENZYME E2 Z"/>
    <property type="match status" value="1"/>
</dbReference>
<keyword evidence="4" id="KW-0963">Cytoplasm</keyword>
<dbReference type="GO" id="GO:0005634">
    <property type="term" value="C:nucleus"/>
    <property type="evidence" value="ECO:0007669"/>
    <property type="project" value="UniProtKB-SubCell"/>
</dbReference>
<dbReference type="PROSITE" id="PS50127">
    <property type="entry name" value="UBC_2"/>
    <property type="match status" value="1"/>
</dbReference>
<protein>
    <recommendedName>
        <fullName evidence="11">Ubiquitin-conjugating enzyme E2 Z</fullName>
        <ecNumber evidence="3">2.3.2.23</ecNumber>
    </recommendedName>
    <alternativeName>
        <fullName evidence="12">E2 ubiquitin-conjugating enzyme Z</fullName>
    </alternativeName>
    <alternativeName>
        <fullName evidence="14">Ubiquitin carrier protein Z</fullName>
    </alternativeName>
    <alternativeName>
        <fullName evidence="13">Ubiquitin-protein ligase Z</fullName>
    </alternativeName>
</protein>
<evidence type="ECO:0000256" key="11">
    <source>
        <dbReference type="ARBA" id="ARBA00039894"/>
    </source>
</evidence>
<evidence type="ECO:0000313" key="17">
    <source>
        <dbReference type="Proteomes" id="UP001152320"/>
    </source>
</evidence>
<keyword evidence="17" id="KW-1185">Reference proteome</keyword>
<keyword evidence="5" id="KW-0808">Transferase</keyword>
<comment type="caution">
    <text evidence="16">The sequence shown here is derived from an EMBL/GenBank/DDBJ whole genome shotgun (WGS) entry which is preliminary data.</text>
</comment>
<evidence type="ECO:0000256" key="4">
    <source>
        <dbReference type="ARBA" id="ARBA00022490"/>
    </source>
</evidence>
<dbReference type="InterPro" id="IPR000608">
    <property type="entry name" value="UBC"/>
</dbReference>
<evidence type="ECO:0000256" key="13">
    <source>
        <dbReference type="ARBA" id="ARBA00042316"/>
    </source>
</evidence>
<dbReference type="EC" id="2.3.2.23" evidence="3"/>
<name>A0A9Q1C1U2_HOLLE</name>
<evidence type="ECO:0000256" key="10">
    <source>
        <dbReference type="ARBA" id="ARBA00023242"/>
    </source>
</evidence>
<keyword evidence="9" id="KW-0067">ATP-binding</keyword>
<dbReference type="GO" id="GO:0006915">
    <property type="term" value="P:apoptotic process"/>
    <property type="evidence" value="ECO:0007669"/>
    <property type="project" value="UniProtKB-KW"/>
</dbReference>
<evidence type="ECO:0000256" key="12">
    <source>
        <dbReference type="ARBA" id="ARBA00041798"/>
    </source>
</evidence>
<accession>A0A9Q1C1U2</accession>
<dbReference type="EMBL" id="JAIZAY010000009">
    <property type="protein sequence ID" value="KAJ8036456.1"/>
    <property type="molecule type" value="Genomic_DNA"/>
</dbReference>
<sequence length="161" mass="18364">MRFPPDYPHRPPKVKLLTTGGGVVRFNPNLYANGMVCISMLGTWKGPSWTPAQCLITVLTEIQSVMNKEPYDNEPDLEKLGKNSEHRDRYTDFVRHETLRVAVCQMMENPPVGMPDSLQTEMKKLFLNSFDFYVRVAERNCKLDGKIMLVVSLCFMTFGVG</sequence>
<evidence type="ECO:0000256" key="3">
    <source>
        <dbReference type="ARBA" id="ARBA00012486"/>
    </source>
</evidence>
<evidence type="ECO:0000256" key="7">
    <source>
        <dbReference type="ARBA" id="ARBA00022741"/>
    </source>
</evidence>
<dbReference type="SUPFAM" id="SSF54495">
    <property type="entry name" value="UBC-like"/>
    <property type="match status" value="1"/>
</dbReference>
<keyword evidence="8" id="KW-0833">Ubl conjugation pathway</keyword>
<evidence type="ECO:0000313" key="16">
    <source>
        <dbReference type="EMBL" id="KAJ8036456.1"/>
    </source>
</evidence>
<dbReference type="GO" id="GO:0005524">
    <property type="term" value="F:ATP binding"/>
    <property type="evidence" value="ECO:0007669"/>
    <property type="project" value="UniProtKB-KW"/>
</dbReference>
<dbReference type="OrthoDB" id="47801at2759"/>
<dbReference type="Proteomes" id="UP001152320">
    <property type="component" value="Chromosome 9"/>
</dbReference>
<dbReference type="PANTHER" id="PTHR46116">
    <property type="entry name" value="(E3-INDEPENDENT) E2 UBIQUITIN-CONJUGATING ENZYME"/>
    <property type="match status" value="1"/>
</dbReference>
<keyword evidence="7" id="KW-0547">Nucleotide-binding</keyword>
<evidence type="ECO:0000256" key="6">
    <source>
        <dbReference type="ARBA" id="ARBA00022703"/>
    </source>
</evidence>
<evidence type="ECO:0000256" key="2">
    <source>
        <dbReference type="ARBA" id="ARBA00004496"/>
    </source>
</evidence>
<evidence type="ECO:0000256" key="5">
    <source>
        <dbReference type="ARBA" id="ARBA00022679"/>
    </source>
</evidence>
<dbReference type="InterPro" id="IPR016135">
    <property type="entry name" value="UBQ-conjugating_enzyme/RWD"/>
</dbReference>
<keyword evidence="6" id="KW-0053">Apoptosis</keyword>
<dbReference type="Gene3D" id="3.10.110.10">
    <property type="entry name" value="Ubiquitin Conjugating Enzyme"/>
    <property type="match status" value="1"/>
</dbReference>
<keyword evidence="10" id="KW-0539">Nucleus</keyword>
<feature type="domain" description="UBC core" evidence="15">
    <location>
        <begin position="1"/>
        <end position="103"/>
    </location>
</feature>
<proteinExistence type="predicted"/>
<evidence type="ECO:0000256" key="1">
    <source>
        <dbReference type="ARBA" id="ARBA00004123"/>
    </source>
</evidence>
<dbReference type="GO" id="GO:0004869">
    <property type="term" value="F:cysteine-type endopeptidase inhibitor activity"/>
    <property type="evidence" value="ECO:0007669"/>
    <property type="project" value="TreeGrafter"/>
</dbReference>
<dbReference type="GO" id="GO:0043066">
    <property type="term" value="P:negative regulation of apoptotic process"/>
    <property type="evidence" value="ECO:0007669"/>
    <property type="project" value="TreeGrafter"/>
</dbReference>